<keyword evidence="4" id="KW-1185">Reference proteome</keyword>
<sequence length="157" mass="17529">MFSALRAAAAPRELSARVFSTTPRRASDLAKLVLIGRLARDPEARLTKNEREYIAYTVATTTSPPTVDSNGERQYAPSTFHRVLSFNEGSNRYLRTLKKGSKVYVEAAFELKEPEAGADPTTPQGQRQIFLKHETIRVVTYPNSQPETSEPDSEHGF</sequence>
<proteinExistence type="predicted"/>
<dbReference type="Pfam" id="PF00436">
    <property type="entry name" value="SSB"/>
    <property type="match status" value="1"/>
</dbReference>
<dbReference type="GO" id="GO:0003697">
    <property type="term" value="F:single-stranded DNA binding"/>
    <property type="evidence" value="ECO:0007669"/>
    <property type="project" value="InterPro"/>
</dbReference>
<comment type="caution">
    <text evidence="3">The sequence shown here is derived from an EMBL/GenBank/DDBJ whole genome shotgun (WGS) entry which is preliminary data.</text>
</comment>
<accession>A0A8S0WW58</accession>
<dbReference type="PROSITE" id="PS50935">
    <property type="entry name" value="SSB"/>
    <property type="match status" value="1"/>
</dbReference>
<dbReference type="Gene3D" id="2.40.50.140">
    <property type="entry name" value="Nucleic acid-binding proteins"/>
    <property type="match status" value="1"/>
</dbReference>
<dbReference type="CDD" id="cd04496">
    <property type="entry name" value="SSB_OBF"/>
    <property type="match status" value="1"/>
</dbReference>
<evidence type="ECO:0000313" key="4">
    <source>
        <dbReference type="Proteomes" id="UP000467700"/>
    </source>
</evidence>
<dbReference type="AlphaFoldDB" id="A0A8S0WW58"/>
<evidence type="ECO:0000313" key="3">
    <source>
        <dbReference type="EMBL" id="CAA7260258.1"/>
    </source>
</evidence>
<evidence type="ECO:0000256" key="1">
    <source>
        <dbReference type="ARBA" id="ARBA00023125"/>
    </source>
</evidence>
<gene>
    <name evidence="3" type="ORF">AAE3_LOCUS2488</name>
</gene>
<dbReference type="Proteomes" id="UP000467700">
    <property type="component" value="Unassembled WGS sequence"/>
</dbReference>
<dbReference type="SUPFAM" id="SSF50249">
    <property type="entry name" value="Nucleic acid-binding proteins"/>
    <property type="match status" value="1"/>
</dbReference>
<name>A0A8S0WW58_CYCAE</name>
<keyword evidence="1 2" id="KW-0238">DNA-binding</keyword>
<dbReference type="InterPro" id="IPR000424">
    <property type="entry name" value="Primosome_PriB/ssb"/>
</dbReference>
<organism evidence="3 4">
    <name type="scientific">Cyclocybe aegerita</name>
    <name type="common">Black poplar mushroom</name>
    <name type="synonym">Agrocybe aegerita</name>
    <dbReference type="NCBI Taxonomy" id="1973307"/>
    <lineage>
        <taxon>Eukaryota</taxon>
        <taxon>Fungi</taxon>
        <taxon>Dikarya</taxon>
        <taxon>Basidiomycota</taxon>
        <taxon>Agaricomycotina</taxon>
        <taxon>Agaricomycetes</taxon>
        <taxon>Agaricomycetidae</taxon>
        <taxon>Agaricales</taxon>
        <taxon>Agaricineae</taxon>
        <taxon>Bolbitiaceae</taxon>
        <taxon>Cyclocybe</taxon>
    </lineage>
</organism>
<evidence type="ECO:0008006" key="5">
    <source>
        <dbReference type="Google" id="ProtNLM"/>
    </source>
</evidence>
<dbReference type="EMBL" id="CACVBS010000028">
    <property type="protein sequence ID" value="CAA7260258.1"/>
    <property type="molecule type" value="Genomic_DNA"/>
</dbReference>
<protein>
    <recommendedName>
        <fullName evidence="5">Nucleic acid-binding protein</fullName>
    </recommendedName>
</protein>
<dbReference type="InterPro" id="IPR012340">
    <property type="entry name" value="NA-bd_OB-fold"/>
</dbReference>
<evidence type="ECO:0000256" key="2">
    <source>
        <dbReference type="PROSITE-ProRule" id="PRU00252"/>
    </source>
</evidence>
<reference evidence="3 4" key="1">
    <citation type="submission" date="2020-01" db="EMBL/GenBank/DDBJ databases">
        <authorList>
            <person name="Gupta K D."/>
        </authorList>
    </citation>
    <scope>NUCLEOTIDE SEQUENCE [LARGE SCALE GENOMIC DNA]</scope>
</reference>
<dbReference type="OrthoDB" id="1078367at2759"/>